<dbReference type="Proteomes" id="UP000305095">
    <property type="component" value="Unassembled WGS sequence"/>
</dbReference>
<evidence type="ECO:0000313" key="3">
    <source>
        <dbReference type="Proteomes" id="UP000305095"/>
    </source>
</evidence>
<accession>A0A4U6RYW7</accession>
<protein>
    <submittedName>
        <fullName evidence="2">Uncharacterized protein</fullName>
    </submittedName>
</protein>
<dbReference type="EMBL" id="SZZP01000009">
    <property type="protein sequence ID" value="TKV80454.1"/>
    <property type="molecule type" value="Genomic_DNA"/>
</dbReference>
<evidence type="ECO:0000313" key="2">
    <source>
        <dbReference type="EMBL" id="TKV80454.1"/>
    </source>
</evidence>
<proteinExistence type="predicted"/>
<evidence type="ECO:0000256" key="1">
    <source>
        <dbReference type="SAM" id="MobiDB-lite"/>
    </source>
</evidence>
<gene>
    <name evidence="2" type="ORF">FDV58_17020</name>
</gene>
<dbReference type="RefSeq" id="WP_137479235.1">
    <property type="nucleotide sequence ID" value="NZ_SZZP01000009.1"/>
</dbReference>
<comment type="caution">
    <text evidence="2">The sequence shown here is derived from an EMBL/GenBank/DDBJ whole genome shotgun (WGS) entry which is preliminary data.</text>
</comment>
<feature type="region of interest" description="Disordered" evidence="1">
    <location>
        <begin position="92"/>
        <end position="117"/>
    </location>
</feature>
<name>A0A4U6RYW7_BRAEL</name>
<sequence length="117" mass="13403">MEVKACPSEKELRRLFNERPALKAASDLLFQIEGIADGGWYLDGELNEFEERWMLMPAVFWEYAMIVGEDPDDFEGRLKHCIQTFEEILAAKRKEQPQATPDSQSSVDSDDPPPIRA</sequence>
<organism evidence="2 3">
    <name type="scientific">Bradyrhizobium elkanii</name>
    <dbReference type="NCBI Taxonomy" id="29448"/>
    <lineage>
        <taxon>Bacteria</taxon>
        <taxon>Pseudomonadati</taxon>
        <taxon>Pseudomonadota</taxon>
        <taxon>Alphaproteobacteria</taxon>
        <taxon>Hyphomicrobiales</taxon>
        <taxon>Nitrobacteraceae</taxon>
        <taxon>Bradyrhizobium</taxon>
    </lineage>
</organism>
<reference evidence="2 3" key="1">
    <citation type="submission" date="2019-05" db="EMBL/GenBank/DDBJ databases">
        <title>Draft Genome of Bradyrhizobium elkanii strain SEMIA 938, Used in Commercial Inoculants for Lupinus spp. in Brazil.</title>
        <authorList>
            <person name="Hungria M."/>
            <person name="Delamuta J.R.M."/>
            <person name="Ribeiro R.A."/>
            <person name="Nogueira M.A."/>
        </authorList>
    </citation>
    <scope>NUCLEOTIDE SEQUENCE [LARGE SCALE GENOMIC DNA]</scope>
    <source>
        <strain evidence="2 3">Semia 938</strain>
    </source>
</reference>
<dbReference type="AlphaFoldDB" id="A0A4U6RYW7"/>